<sequence>MDELRTLQELRVDIERAVEIGMSFEFWQNAQEQKKIATSWNQKTQCPFVLFRKCRLICSSSSWYGGLQDSKSRLKGNSCKENCATQSDTIANDDNPVSTGGYPRAVISAWLPPALLPFLPASRFPNDIITIKRQVESIVHISNYEQEPSTIRHTTLGNFYCEF</sequence>
<evidence type="ECO:0000313" key="1">
    <source>
        <dbReference type="EMBL" id="KRY57174.1"/>
    </source>
</evidence>
<comment type="caution">
    <text evidence="1">The sequence shown here is derived from an EMBL/GenBank/DDBJ whole genome shotgun (WGS) entry which is preliminary data.</text>
</comment>
<keyword evidence="2" id="KW-1185">Reference proteome</keyword>
<reference evidence="1 2" key="1">
    <citation type="submission" date="2015-01" db="EMBL/GenBank/DDBJ databases">
        <title>Evolution of Trichinella species and genotypes.</title>
        <authorList>
            <person name="Korhonen P.K."/>
            <person name="Edoardo P."/>
            <person name="Giuseppe L.R."/>
            <person name="Gasser R.B."/>
        </authorList>
    </citation>
    <scope>NUCLEOTIDE SEQUENCE [LARGE SCALE GENOMIC DNA]</scope>
    <source>
        <strain evidence="1">ISS120</strain>
    </source>
</reference>
<proteinExistence type="predicted"/>
<dbReference type="EMBL" id="JYDI01000034">
    <property type="protein sequence ID" value="KRY57174.1"/>
    <property type="molecule type" value="Genomic_DNA"/>
</dbReference>
<organism evidence="1 2">
    <name type="scientific">Trichinella britovi</name>
    <name type="common">Parasitic roundworm</name>
    <dbReference type="NCBI Taxonomy" id="45882"/>
    <lineage>
        <taxon>Eukaryota</taxon>
        <taxon>Metazoa</taxon>
        <taxon>Ecdysozoa</taxon>
        <taxon>Nematoda</taxon>
        <taxon>Enoplea</taxon>
        <taxon>Dorylaimia</taxon>
        <taxon>Trichinellida</taxon>
        <taxon>Trichinellidae</taxon>
        <taxon>Trichinella</taxon>
    </lineage>
</organism>
<evidence type="ECO:0000313" key="2">
    <source>
        <dbReference type="Proteomes" id="UP000054653"/>
    </source>
</evidence>
<protein>
    <submittedName>
        <fullName evidence="1">Uncharacterized protein</fullName>
    </submittedName>
</protein>
<dbReference type="Proteomes" id="UP000054653">
    <property type="component" value="Unassembled WGS sequence"/>
</dbReference>
<dbReference type="OrthoDB" id="10367690at2759"/>
<name>A0A0V1D6X5_TRIBR</name>
<dbReference type="AlphaFoldDB" id="A0A0V1D6X5"/>
<accession>A0A0V1D6X5</accession>
<gene>
    <name evidence="1" type="ORF">T03_439</name>
</gene>